<proteinExistence type="predicted"/>
<name>A0ABT2H1L3_9MICO</name>
<dbReference type="InterPro" id="IPR013332">
    <property type="entry name" value="KPR_N"/>
</dbReference>
<dbReference type="SUPFAM" id="SSF51735">
    <property type="entry name" value="NAD(P)-binding Rossmann-fold domains"/>
    <property type="match status" value="1"/>
</dbReference>
<dbReference type="Pfam" id="PF02558">
    <property type="entry name" value="ApbA"/>
    <property type="match status" value="1"/>
</dbReference>
<dbReference type="EMBL" id="JANLCJ010000002">
    <property type="protein sequence ID" value="MCS5733804.1"/>
    <property type="molecule type" value="Genomic_DNA"/>
</dbReference>
<dbReference type="InterPro" id="IPR036291">
    <property type="entry name" value="NAD(P)-bd_dom_sf"/>
</dbReference>
<feature type="domain" description="Ketopantoate reductase N-terminal" evidence="1">
    <location>
        <begin position="3"/>
        <end position="135"/>
    </location>
</feature>
<protein>
    <recommendedName>
        <fullName evidence="1">Ketopantoate reductase N-terminal domain-containing protein</fullName>
    </recommendedName>
</protein>
<dbReference type="Gene3D" id="3.40.50.720">
    <property type="entry name" value="NAD(P)-binding Rossmann-like Domain"/>
    <property type="match status" value="1"/>
</dbReference>
<dbReference type="Proteomes" id="UP001165586">
    <property type="component" value="Unassembled WGS sequence"/>
</dbReference>
<keyword evidence="3" id="KW-1185">Reference proteome</keyword>
<gene>
    <name evidence="2" type="ORF">N1032_08635</name>
</gene>
<dbReference type="RefSeq" id="WP_259538623.1">
    <property type="nucleotide sequence ID" value="NZ_JANLCJ010000002.1"/>
</dbReference>
<reference evidence="2" key="1">
    <citation type="submission" date="2022-08" db="EMBL/GenBank/DDBJ databases">
        <authorList>
            <person name="Deng Y."/>
            <person name="Han X.-F."/>
            <person name="Zhang Y.-Q."/>
        </authorList>
    </citation>
    <scope>NUCLEOTIDE SEQUENCE</scope>
    <source>
        <strain evidence="2">CPCC 203386</strain>
    </source>
</reference>
<evidence type="ECO:0000313" key="3">
    <source>
        <dbReference type="Proteomes" id="UP001165586"/>
    </source>
</evidence>
<evidence type="ECO:0000313" key="2">
    <source>
        <dbReference type="EMBL" id="MCS5733804.1"/>
    </source>
</evidence>
<sequence length="289" mass="30694">MKILVYGAGVLGSIHAAALHQVGHEVSLLARGERLEELRSKGVLLASGESADIRSVPVPVVEMATGPYELIVVLVRTHQVEAALEAIADVTGNVLLLANWAGGVEPLVAAVGDRDRLLLGYPTVAGTMDGGVIRYRPPSLLTRFVSMPVSELDGVVTPRLVEVMHAFRTAGINSRDQPRMDAWLKTHAAFEVPLARAVRAAGGPRVLADDADGVEEMIRDVRLSLAALPMRPVPRGFNALQIAPAGVLMSLFTRFLRSSAATPLGIDTPAAMAEVDRLAEQLAALGWAE</sequence>
<comment type="caution">
    <text evidence="2">The sequence shown here is derived from an EMBL/GenBank/DDBJ whole genome shotgun (WGS) entry which is preliminary data.</text>
</comment>
<evidence type="ECO:0000259" key="1">
    <source>
        <dbReference type="Pfam" id="PF02558"/>
    </source>
</evidence>
<organism evidence="2 3">
    <name type="scientific">Herbiconiux daphne</name>
    <dbReference type="NCBI Taxonomy" id="2970914"/>
    <lineage>
        <taxon>Bacteria</taxon>
        <taxon>Bacillati</taxon>
        <taxon>Actinomycetota</taxon>
        <taxon>Actinomycetes</taxon>
        <taxon>Micrococcales</taxon>
        <taxon>Microbacteriaceae</taxon>
        <taxon>Herbiconiux</taxon>
    </lineage>
</organism>
<accession>A0ABT2H1L3</accession>